<reference evidence="2 3" key="1">
    <citation type="submission" date="2016-10" db="EMBL/GenBank/DDBJ databases">
        <authorList>
            <person name="de Groot N.N."/>
        </authorList>
    </citation>
    <scope>NUCLEOTIDE SEQUENCE [LARGE SCALE GENOMIC DNA]</scope>
    <source>
        <strain evidence="2 3">CGMCC 1.10331</strain>
    </source>
</reference>
<protein>
    <recommendedName>
        <fullName evidence="4">Small CPxCG-related zinc finger protein</fullName>
    </recommendedName>
</protein>
<dbReference type="Proteomes" id="UP000236740">
    <property type="component" value="Unassembled WGS sequence"/>
</dbReference>
<accession>A0A1H5W300</accession>
<sequence length="148" mass="16582">MWRSRNTRDGTTVVCIACGTSLPRSEAREYDKHGNRWERHGKSFEHLCKECYRGLCHQPRGELEALLIDVEETVAVDAERTPALDSESDSERTSTLDTEAEPEGTSPADSETEVGREPGPQTAFLSEYVRTVEERYGSPGESESERDS</sequence>
<dbReference type="InterPro" id="IPR055984">
    <property type="entry name" value="DUF7562"/>
</dbReference>
<evidence type="ECO:0008006" key="4">
    <source>
        <dbReference type="Google" id="ProtNLM"/>
    </source>
</evidence>
<dbReference type="AlphaFoldDB" id="A0A1H5W300"/>
<gene>
    <name evidence="2" type="ORF">SAMN04488133_1147</name>
</gene>
<organism evidence="2 3">
    <name type="scientific">Halobellus limi</name>
    <dbReference type="NCBI Taxonomy" id="699433"/>
    <lineage>
        <taxon>Archaea</taxon>
        <taxon>Methanobacteriati</taxon>
        <taxon>Methanobacteriota</taxon>
        <taxon>Stenosarchaea group</taxon>
        <taxon>Halobacteria</taxon>
        <taxon>Halobacteriales</taxon>
        <taxon>Haloferacaceae</taxon>
        <taxon>Halobellus</taxon>
    </lineage>
</organism>
<dbReference type="EMBL" id="FNVN01000001">
    <property type="protein sequence ID" value="SEF93606.1"/>
    <property type="molecule type" value="Genomic_DNA"/>
</dbReference>
<name>A0A1H5W300_9EURY</name>
<keyword evidence="3" id="KW-1185">Reference proteome</keyword>
<feature type="region of interest" description="Disordered" evidence="1">
    <location>
        <begin position="78"/>
        <end position="148"/>
    </location>
</feature>
<evidence type="ECO:0000313" key="2">
    <source>
        <dbReference type="EMBL" id="SEF93606.1"/>
    </source>
</evidence>
<proteinExistence type="predicted"/>
<dbReference type="Pfam" id="PF24443">
    <property type="entry name" value="DUF7562"/>
    <property type="match status" value="1"/>
</dbReference>
<evidence type="ECO:0000256" key="1">
    <source>
        <dbReference type="SAM" id="MobiDB-lite"/>
    </source>
</evidence>
<evidence type="ECO:0000313" key="3">
    <source>
        <dbReference type="Proteomes" id="UP000236740"/>
    </source>
</evidence>